<reference evidence="1 2" key="1">
    <citation type="submission" date="2009-03" db="EMBL/GenBank/DDBJ databases">
        <title>Comparison of the complete genome sequences of Rhodococcus erythropolis PR4 and Rhodococcus opacus B4.</title>
        <authorList>
            <person name="Takarada H."/>
            <person name="Sekine M."/>
            <person name="Hosoyama A."/>
            <person name="Yamada R."/>
            <person name="Fujisawa T."/>
            <person name="Omata S."/>
            <person name="Shimizu A."/>
            <person name="Tsukatani N."/>
            <person name="Tanikawa S."/>
            <person name="Fujita N."/>
            <person name="Harayama S."/>
        </authorList>
    </citation>
    <scope>NUCLEOTIDE SEQUENCE [LARGE SCALE GENOMIC DNA]</scope>
    <source>
        <strain evidence="1 2">B4</strain>
    </source>
</reference>
<dbReference type="KEGG" id="rop:ROP_55590"/>
<dbReference type="InterPro" id="IPR036291">
    <property type="entry name" value="NAD(P)-bd_dom_sf"/>
</dbReference>
<accession>C1AWN3</accession>
<dbReference type="EMBL" id="AP011115">
    <property type="protein sequence ID" value="BAH53806.1"/>
    <property type="molecule type" value="Genomic_DNA"/>
</dbReference>
<organism evidence="1 2">
    <name type="scientific">Rhodococcus opacus (strain B4)</name>
    <dbReference type="NCBI Taxonomy" id="632772"/>
    <lineage>
        <taxon>Bacteria</taxon>
        <taxon>Bacillati</taxon>
        <taxon>Actinomycetota</taxon>
        <taxon>Actinomycetes</taxon>
        <taxon>Mycobacteriales</taxon>
        <taxon>Nocardiaceae</taxon>
        <taxon>Rhodococcus</taxon>
    </lineage>
</organism>
<evidence type="ECO:0000313" key="1">
    <source>
        <dbReference type="EMBL" id="BAH53806.1"/>
    </source>
</evidence>
<dbReference type="Gene3D" id="3.90.25.10">
    <property type="entry name" value="UDP-galactose 4-epimerase, domain 1"/>
    <property type="match status" value="1"/>
</dbReference>
<name>C1AWN3_RHOOB</name>
<dbReference type="HOGENOM" id="CLU_2791257_0_0_11"/>
<dbReference type="PATRIC" id="fig|632772.20.peg.5806"/>
<dbReference type="STRING" id="632772.ROP_55590"/>
<sequence>MSPGGPSPPGTPPRRAGDPAVLVASGGRVQAELGWQPRHTGLDEIVADAWAYLQSLGERQRYRGSVRS</sequence>
<dbReference type="AlphaFoldDB" id="C1AWN3"/>
<proteinExistence type="predicted"/>
<gene>
    <name evidence="1" type="ordered locus">ROP_55590</name>
</gene>
<protein>
    <submittedName>
        <fullName evidence="1">Putative UDP-glucose 4-epimerase</fullName>
    </submittedName>
</protein>
<dbReference type="Proteomes" id="UP000002212">
    <property type="component" value="Chromosome"/>
</dbReference>
<evidence type="ECO:0000313" key="2">
    <source>
        <dbReference type="Proteomes" id="UP000002212"/>
    </source>
</evidence>
<dbReference type="SUPFAM" id="SSF51735">
    <property type="entry name" value="NAD(P)-binding Rossmann-fold domains"/>
    <property type="match status" value="1"/>
</dbReference>